<dbReference type="InterPro" id="IPR057357">
    <property type="entry name" value="Znf-C2H2_ZFAND2A/B"/>
</dbReference>
<dbReference type="Pfam" id="PF01428">
    <property type="entry name" value="zf-AN1"/>
    <property type="match status" value="2"/>
</dbReference>
<feature type="region of interest" description="Disordered" evidence="6">
    <location>
        <begin position="188"/>
        <end position="213"/>
    </location>
</feature>
<dbReference type="EMBL" id="GIIL01002680">
    <property type="protein sequence ID" value="NOV46406.1"/>
    <property type="molecule type" value="Transcribed_RNA"/>
</dbReference>
<dbReference type="GO" id="GO:0043161">
    <property type="term" value="P:proteasome-mediated ubiquitin-dependent protein catabolic process"/>
    <property type="evidence" value="ECO:0007669"/>
    <property type="project" value="TreeGrafter"/>
</dbReference>
<dbReference type="PROSITE" id="PS51039">
    <property type="entry name" value="ZF_AN1"/>
    <property type="match status" value="2"/>
</dbReference>
<dbReference type="InterPro" id="IPR000058">
    <property type="entry name" value="Znf_AN1"/>
</dbReference>
<sequence>MEFPKLGCHCSEPSCKKLDFLPIKCDGCNNIYCNDHFKYNIHNCPNAYKNNVQVPECPLCGIPVPIPRNQQPDVAVGAHIDRDCKWDPSKERKVFTNKCTMKGCKTKEIIPVLCPECNNNFCLRHRHTADHNCMGFKASLRAKIYNAAVDRNLSNHPKPFLNTRAIQDQNMSEDEALARAIALSLNQEVGPQGSTQRQASTSNTNDKNKCYLS</sequence>
<evidence type="ECO:0000313" key="8">
    <source>
        <dbReference type="EMBL" id="NOV46406.1"/>
    </source>
</evidence>
<evidence type="ECO:0000256" key="2">
    <source>
        <dbReference type="ARBA" id="ARBA00022737"/>
    </source>
</evidence>
<evidence type="ECO:0000256" key="5">
    <source>
        <dbReference type="PROSITE-ProRule" id="PRU00449"/>
    </source>
</evidence>
<evidence type="ECO:0000256" key="6">
    <source>
        <dbReference type="SAM" id="MobiDB-lite"/>
    </source>
</evidence>
<dbReference type="PANTHER" id="PTHR14677:SF20">
    <property type="entry name" value="ZINC FINGER AN1-TYPE CONTAINING 2A-RELATED"/>
    <property type="match status" value="1"/>
</dbReference>
<dbReference type="SUPFAM" id="SSF118310">
    <property type="entry name" value="AN1-like Zinc finger"/>
    <property type="match status" value="2"/>
</dbReference>
<evidence type="ECO:0000256" key="1">
    <source>
        <dbReference type="ARBA" id="ARBA00022723"/>
    </source>
</evidence>
<dbReference type="Gene3D" id="4.10.1110.10">
    <property type="entry name" value="AN1-like Zinc finger"/>
    <property type="match status" value="2"/>
</dbReference>
<reference evidence="8" key="1">
    <citation type="submission" date="2020-03" db="EMBL/GenBank/DDBJ databases">
        <title>Transcriptomic Profiling of the Digestive Tract of the Rat Flea, Xenopsylla cheopis, Following Blood Feeding and Infection with Yersinia pestis.</title>
        <authorList>
            <person name="Bland D.M."/>
            <person name="Martens C.A."/>
            <person name="Virtaneva K."/>
            <person name="Kanakabandi K."/>
            <person name="Long D."/>
            <person name="Rosenke R."/>
            <person name="Saturday G.A."/>
            <person name="Hoyt F.H."/>
            <person name="Bruno D.P."/>
            <person name="Ribeiro J.M.C."/>
            <person name="Hinnebusch J."/>
        </authorList>
    </citation>
    <scope>NUCLEOTIDE SEQUENCE</scope>
</reference>
<feature type="domain" description="AN1-type" evidence="7">
    <location>
        <begin position="4"/>
        <end position="52"/>
    </location>
</feature>
<accession>A0A6M2DK36</accession>
<keyword evidence="3 5" id="KW-0863">Zinc-finger</keyword>
<keyword evidence="1" id="KW-0479">Metal-binding</keyword>
<protein>
    <submittedName>
        <fullName evidence="8">Putative an1-type zinc finger protein 2a</fullName>
    </submittedName>
</protein>
<dbReference type="Pfam" id="PF25403">
    <property type="entry name" value="zf-C2H2_ZFAND2"/>
    <property type="match status" value="1"/>
</dbReference>
<dbReference type="GO" id="GO:0008270">
    <property type="term" value="F:zinc ion binding"/>
    <property type="evidence" value="ECO:0007669"/>
    <property type="project" value="UniProtKB-KW"/>
</dbReference>
<dbReference type="SMART" id="SM00154">
    <property type="entry name" value="ZnF_AN1"/>
    <property type="match status" value="2"/>
</dbReference>
<evidence type="ECO:0000256" key="4">
    <source>
        <dbReference type="ARBA" id="ARBA00022833"/>
    </source>
</evidence>
<proteinExistence type="predicted"/>
<dbReference type="AlphaFoldDB" id="A0A6M2DK36"/>
<name>A0A6M2DK36_XENCH</name>
<feature type="domain" description="AN1-type" evidence="7">
    <location>
        <begin position="93"/>
        <end position="141"/>
    </location>
</feature>
<organism evidence="8">
    <name type="scientific">Xenopsylla cheopis</name>
    <name type="common">Oriental rat flea</name>
    <name type="synonym">Pulex cheopis</name>
    <dbReference type="NCBI Taxonomy" id="163159"/>
    <lineage>
        <taxon>Eukaryota</taxon>
        <taxon>Metazoa</taxon>
        <taxon>Ecdysozoa</taxon>
        <taxon>Arthropoda</taxon>
        <taxon>Hexapoda</taxon>
        <taxon>Insecta</taxon>
        <taxon>Pterygota</taxon>
        <taxon>Neoptera</taxon>
        <taxon>Endopterygota</taxon>
        <taxon>Siphonaptera</taxon>
        <taxon>Pulicidae</taxon>
        <taxon>Xenopsyllinae</taxon>
        <taxon>Xenopsylla</taxon>
    </lineage>
</organism>
<evidence type="ECO:0000256" key="3">
    <source>
        <dbReference type="ARBA" id="ARBA00022771"/>
    </source>
</evidence>
<dbReference type="FunFam" id="4.10.1110.10:FF:000003">
    <property type="entry name" value="AN1-type zinc finger protein 2B isoform X1"/>
    <property type="match status" value="1"/>
</dbReference>
<evidence type="ECO:0000259" key="7">
    <source>
        <dbReference type="PROSITE" id="PS51039"/>
    </source>
</evidence>
<keyword evidence="2" id="KW-0677">Repeat</keyword>
<keyword evidence="4" id="KW-0862">Zinc</keyword>
<dbReference type="GO" id="GO:0005783">
    <property type="term" value="C:endoplasmic reticulum"/>
    <property type="evidence" value="ECO:0007669"/>
    <property type="project" value="TreeGrafter"/>
</dbReference>
<feature type="compositionally biased region" description="Polar residues" evidence="6">
    <location>
        <begin position="188"/>
        <end position="205"/>
    </location>
</feature>
<dbReference type="GO" id="GO:0045047">
    <property type="term" value="P:protein targeting to ER"/>
    <property type="evidence" value="ECO:0007669"/>
    <property type="project" value="TreeGrafter"/>
</dbReference>
<dbReference type="InterPro" id="IPR035896">
    <property type="entry name" value="AN1-like_Znf"/>
</dbReference>
<dbReference type="PANTHER" id="PTHR14677">
    <property type="entry name" value="ARSENITE INDUCUBLE RNA ASSOCIATED PROTEIN AIP-1-RELATED"/>
    <property type="match status" value="1"/>
</dbReference>